<comment type="caution">
    <text evidence="12">The sequence shown here is derived from an EMBL/GenBank/DDBJ whole genome shotgun (WGS) entry which is preliminary data.</text>
</comment>
<reference evidence="12" key="1">
    <citation type="submission" date="2022-12" db="EMBL/GenBank/DDBJ databases">
        <authorList>
            <person name="Brejova B."/>
        </authorList>
    </citation>
    <scope>NUCLEOTIDE SEQUENCE</scope>
</reference>
<dbReference type="EMBL" id="CANTUO010000003">
    <property type="protein sequence ID" value="CAI5758958.1"/>
    <property type="molecule type" value="Genomic_DNA"/>
</dbReference>
<dbReference type="PANTHER" id="PTHR23240:SF6">
    <property type="entry name" value="DNA CROSS-LINK REPAIR 1A PROTEIN"/>
    <property type="match status" value="1"/>
</dbReference>
<dbReference type="GO" id="GO:0006303">
    <property type="term" value="P:double-strand break repair via nonhomologous end joining"/>
    <property type="evidence" value="ECO:0007669"/>
    <property type="project" value="TreeGrafter"/>
</dbReference>
<gene>
    <name evidence="12" type="ORF">CANVERA_P3467</name>
</gene>
<feature type="domain" description="UBZ4-type" evidence="11">
    <location>
        <begin position="43"/>
        <end position="73"/>
    </location>
</feature>
<dbReference type="InterPro" id="IPR011084">
    <property type="entry name" value="DRMBL"/>
</dbReference>
<sequence>MSSQSKRKSQSSILSFAQSQTIKQEEVEIKRETIDIQDTPIVPVPCPICQYNIAHLDLAQRNDHVDTCLVRVTFVETEIRTEISEKVESSEVIIKEEFKEKFKSPKAERKSKSPKKERSESREPSSMAKKRKVELKEDKRQRYVNTETKIHDEPKVIKPPTTIQPSKFTKKSIPPLKIMTFPIDKSQNLKYQLSVDAFCFAPSDFIDKYFLTHFHADHYCGISKKWAYERVFTDEDFENRGKYKKIIYCTTITGKLLTLYFSIDEKFIKHLELDTKYRIVSFTDEVVEDGGYICDDITPGIYVTPIIANHCPGAAIFLFESYGLDGNKTTILHCGDFRVNKEMITHPSLRRYNIESKDCLMIDKVYLDTTYMSPTYIFPKQELVCETIANLFYDLKSANLFNKWFGMLTQTRITDFWKPLKKKKKFLILVGSYVIGKEKLAISISKKLNSKIYVSNINNRKNKYDILRTFQDSYLDSVLTDDDIGEGDESEALIHLVPMKIVGQFQEMQNYFNHNKYFEHFERCVGLRPTGWTFENRREEREDFDLPQLCIILEHQTEFSYDKHILTQQSKSKEKSELNKIYTLPYSEHSSFRELAYFIIFLNFKMTIPTVNCEHENSIRKMNDIIELWELVRRVKLNKMKPSDYDFIEDDLLKRFKNITLDNF</sequence>
<evidence type="ECO:0000256" key="1">
    <source>
        <dbReference type="ARBA" id="ARBA00004123"/>
    </source>
</evidence>
<evidence type="ECO:0000313" key="12">
    <source>
        <dbReference type="EMBL" id="CAI5758958.1"/>
    </source>
</evidence>
<keyword evidence="3" id="KW-0479">Metal-binding</keyword>
<evidence type="ECO:0000256" key="4">
    <source>
        <dbReference type="ARBA" id="ARBA00022763"/>
    </source>
</evidence>
<dbReference type="PANTHER" id="PTHR23240">
    <property type="entry name" value="DNA CROSS-LINK REPAIR PROTEIN PSO2/SNM1-RELATED"/>
    <property type="match status" value="1"/>
</dbReference>
<evidence type="ECO:0000256" key="2">
    <source>
        <dbReference type="ARBA" id="ARBA00010304"/>
    </source>
</evidence>
<dbReference type="SUPFAM" id="SSF56281">
    <property type="entry name" value="Metallo-hydrolase/oxidoreductase"/>
    <property type="match status" value="1"/>
</dbReference>
<dbReference type="Proteomes" id="UP001152885">
    <property type="component" value="Unassembled WGS sequence"/>
</dbReference>
<feature type="region of interest" description="Disordered" evidence="10">
    <location>
        <begin position="103"/>
        <end position="138"/>
    </location>
</feature>
<keyword evidence="5 9" id="KW-0863">Zinc-finger</keyword>
<keyword evidence="7 9" id="KW-0234">DNA repair</keyword>
<comment type="subcellular location">
    <subcellularLocation>
        <location evidence="1">Nucleus</location>
    </subcellularLocation>
</comment>
<evidence type="ECO:0000313" key="13">
    <source>
        <dbReference type="Proteomes" id="UP001152885"/>
    </source>
</evidence>
<accession>A0A9W4XM73</accession>
<dbReference type="Gene3D" id="3.60.15.10">
    <property type="entry name" value="Ribonuclease Z/Hydroxyacylglutathione hydrolase-like"/>
    <property type="match status" value="1"/>
</dbReference>
<evidence type="ECO:0000256" key="3">
    <source>
        <dbReference type="ARBA" id="ARBA00022723"/>
    </source>
</evidence>
<organism evidence="12 13">
    <name type="scientific">Candida verbasci</name>
    <dbReference type="NCBI Taxonomy" id="1227364"/>
    <lineage>
        <taxon>Eukaryota</taxon>
        <taxon>Fungi</taxon>
        <taxon>Dikarya</taxon>
        <taxon>Ascomycota</taxon>
        <taxon>Saccharomycotina</taxon>
        <taxon>Pichiomycetes</taxon>
        <taxon>Debaryomycetaceae</taxon>
        <taxon>Candida/Lodderomyces clade</taxon>
        <taxon>Candida</taxon>
    </lineage>
</organism>
<evidence type="ECO:0000256" key="7">
    <source>
        <dbReference type="ARBA" id="ARBA00023204"/>
    </source>
</evidence>
<dbReference type="CDD" id="cd16273">
    <property type="entry name" value="SNM1A-1C-like_MBL-fold"/>
    <property type="match status" value="1"/>
</dbReference>
<feature type="compositionally biased region" description="Basic and acidic residues" evidence="10">
    <location>
        <begin position="103"/>
        <end position="123"/>
    </location>
</feature>
<evidence type="ECO:0000256" key="8">
    <source>
        <dbReference type="ARBA" id="ARBA00023242"/>
    </source>
</evidence>
<dbReference type="GO" id="GO:0035312">
    <property type="term" value="F:5'-3' DNA exonuclease activity"/>
    <property type="evidence" value="ECO:0007669"/>
    <property type="project" value="TreeGrafter"/>
</dbReference>
<keyword evidence="6" id="KW-0862">Zinc</keyword>
<evidence type="ECO:0000256" key="9">
    <source>
        <dbReference type="PROSITE-ProRule" id="PRU01256"/>
    </source>
</evidence>
<dbReference type="Pfam" id="PF07522">
    <property type="entry name" value="DRMBL"/>
    <property type="match status" value="1"/>
</dbReference>
<dbReference type="GO" id="GO:0003684">
    <property type="term" value="F:damaged DNA binding"/>
    <property type="evidence" value="ECO:0007669"/>
    <property type="project" value="TreeGrafter"/>
</dbReference>
<keyword evidence="8" id="KW-0539">Nucleus</keyword>
<proteinExistence type="inferred from homology"/>
<dbReference type="GO" id="GO:0036297">
    <property type="term" value="P:interstrand cross-link repair"/>
    <property type="evidence" value="ECO:0007669"/>
    <property type="project" value="TreeGrafter"/>
</dbReference>
<dbReference type="InterPro" id="IPR036866">
    <property type="entry name" value="RibonucZ/Hydroxyglut_hydro"/>
</dbReference>
<keyword evidence="4 9" id="KW-0227">DNA damage</keyword>
<dbReference type="InterPro" id="IPR006642">
    <property type="entry name" value="Rad18_UBZ4"/>
</dbReference>
<evidence type="ECO:0000256" key="6">
    <source>
        <dbReference type="ARBA" id="ARBA00022833"/>
    </source>
</evidence>
<dbReference type="GO" id="GO:0008270">
    <property type="term" value="F:zinc ion binding"/>
    <property type="evidence" value="ECO:0007669"/>
    <property type="project" value="UniProtKB-KW"/>
</dbReference>
<name>A0A9W4XM73_9ASCO</name>
<keyword evidence="13" id="KW-1185">Reference proteome</keyword>
<dbReference type="Gene3D" id="3.40.50.12650">
    <property type="match status" value="1"/>
</dbReference>
<dbReference type="OrthoDB" id="262529at2759"/>
<dbReference type="GO" id="GO:0005634">
    <property type="term" value="C:nucleus"/>
    <property type="evidence" value="ECO:0007669"/>
    <property type="project" value="UniProtKB-SubCell"/>
</dbReference>
<protein>
    <recommendedName>
        <fullName evidence="11">UBZ4-type domain-containing protein</fullName>
    </recommendedName>
</protein>
<evidence type="ECO:0000259" key="11">
    <source>
        <dbReference type="PROSITE" id="PS51908"/>
    </source>
</evidence>
<comment type="similarity">
    <text evidence="2">Belongs to the DNA repair metallo-beta-lactamase (DRMBL) family.</text>
</comment>
<dbReference type="AlphaFoldDB" id="A0A9W4XM73"/>
<evidence type="ECO:0000256" key="10">
    <source>
        <dbReference type="SAM" id="MobiDB-lite"/>
    </source>
</evidence>
<evidence type="ECO:0000256" key="5">
    <source>
        <dbReference type="ARBA" id="ARBA00022771"/>
    </source>
</evidence>
<dbReference type="PROSITE" id="PS51908">
    <property type="entry name" value="ZF_UBZ4"/>
    <property type="match status" value="1"/>
</dbReference>